<name>A0A0M3K626_ANISI</name>
<dbReference type="Proteomes" id="UP000267096">
    <property type="component" value="Unassembled WGS sequence"/>
</dbReference>
<reference evidence="1 2" key="2">
    <citation type="submission" date="2018-11" db="EMBL/GenBank/DDBJ databases">
        <authorList>
            <consortium name="Pathogen Informatics"/>
        </authorList>
    </citation>
    <scope>NUCLEOTIDE SEQUENCE [LARGE SCALE GENOMIC DNA]</scope>
</reference>
<proteinExistence type="predicted"/>
<organism evidence="3">
    <name type="scientific">Anisakis simplex</name>
    <name type="common">Herring worm</name>
    <dbReference type="NCBI Taxonomy" id="6269"/>
    <lineage>
        <taxon>Eukaryota</taxon>
        <taxon>Metazoa</taxon>
        <taxon>Ecdysozoa</taxon>
        <taxon>Nematoda</taxon>
        <taxon>Chromadorea</taxon>
        <taxon>Rhabditida</taxon>
        <taxon>Spirurina</taxon>
        <taxon>Ascaridomorpha</taxon>
        <taxon>Ascaridoidea</taxon>
        <taxon>Anisakidae</taxon>
        <taxon>Anisakis</taxon>
        <taxon>Anisakis simplex complex</taxon>
    </lineage>
</organism>
<reference evidence="3" key="1">
    <citation type="submission" date="2017-02" db="UniProtKB">
        <authorList>
            <consortium name="WormBaseParasite"/>
        </authorList>
    </citation>
    <scope>IDENTIFICATION</scope>
</reference>
<evidence type="ECO:0000313" key="3">
    <source>
        <dbReference type="WBParaSite" id="ASIM_0001641701-mRNA-1"/>
    </source>
</evidence>
<evidence type="ECO:0000313" key="1">
    <source>
        <dbReference type="EMBL" id="VDK56132.1"/>
    </source>
</evidence>
<sequence length="89" mass="10134">MVEDLKRIEWKLGLLKFFCRFATELARGKFLRNAKTWPICAHQSPLTFKIIWRVARSIENDALSINGLVALLEVERVTDTTTNTAKGGN</sequence>
<keyword evidence="2" id="KW-1185">Reference proteome</keyword>
<evidence type="ECO:0000313" key="2">
    <source>
        <dbReference type="Proteomes" id="UP000267096"/>
    </source>
</evidence>
<dbReference type="EMBL" id="UYRR01032591">
    <property type="protein sequence ID" value="VDK56132.1"/>
    <property type="molecule type" value="Genomic_DNA"/>
</dbReference>
<dbReference type="AlphaFoldDB" id="A0A0M3K626"/>
<dbReference type="WBParaSite" id="ASIM_0001641701-mRNA-1">
    <property type="protein sequence ID" value="ASIM_0001641701-mRNA-1"/>
    <property type="gene ID" value="ASIM_0001641701"/>
</dbReference>
<accession>A0A0M3K626</accession>
<gene>
    <name evidence="1" type="ORF">ASIM_LOCUS15826</name>
</gene>
<protein>
    <submittedName>
        <fullName evidence="1 3">Uncharacterized protein</fullName>
    </submittedName>
</protein>